<keyword evidence="3" id="KW-1185">Reference proteome</keyword>
<dbReference type="SMART" id="SM00014">
    <property type="entry name" value="acidPPc"/>
    <property type="match status" value="1"/>
</dbReference>
<evidence type="ECO:0000256" key="1">
    <source>
        <dbReference type="SAM" id="Phobius"/>
    </source>
</evidence>
<dbReference type="InterPro" id="IPR000326">
    <property type="entry name" value="PAP2/HPO"/>
</dbReference>
<protein>
    <submittedName>
        <fullName evidence="4">Phospholipid phosphatase 6-like</fullName>
    </submittedName>
</protein>
<dbReference type="InParanoid" id="A0A6P8YWM4"/>
<keyword evidence="1" id="KW-1133">Transmembrane helix</keyword>
<dbReference type="FunCoup" id="A0A6P8YWM4">
    <property type="interactions" value="110"/>
</dbReference>
<dbReference type="Gene3D" id="1.20.144.10">
    <property type="entry name" value="Phosphatidic acid phosphatase type 2/haloperoxidase"/>
    <property type="match status" value="1"/>
</dbReference>
<dbReference type="Pfam" id="PF01569">
    <property type="entry name" value="PAP2"/>
    <property type="match status" value="1"/>
</dbReference>
<dbReference type="Proteomes" id="UP000515158">
    <property type="component" value="Unplaced"/>
</dbReference>
<dbReference type="GeneID" id="117647112"/>
<dbReference type="PANTHER" id="PTHR14969">
    <property type="entry name" value="SPHINGOSINE-1-PHOSPHATE PHOSPHOHYDROLASE"/>
    <property type="match status" value="1"/>
</dbReference>
<gene>
    <name evidence="4" type="primary">LOC117647112</name>
</gene>
<dbReference type="PANTHER" id="PTHR14969:SF13">
    <property type="entry name" value="AT30094P"/>
    <property type="match status" value="1"/>
</dbReference>
<feature type="transmembrane region" description="Helical" evidence="1">
    <location>
        <begin position="48"/>
        <end position="68"/>
    </location>
</feature>
<dbReference type="GO" id="GO:0042392">
    <property type="term" value="F:sphingosine-1-phosphate phosphatase activity"/>
    <property type="evidence" value="ECO:0007669"/>
    <property type="project" value="TreeGrafter"/>
</dbReference>
<dbReference type="InterPro" id="IPR036938">
    <property type="entry name" value="PAP2/HPO_sf"/>
</dbReference>
<dbReference type="KEGG" id="tpal:117647112"/>
<dbReference type="RefSeq" id="XP_034244528.1">
    <property type="nucleotide sequence ID" value="XM_034388637.1"/>
</dbReference>
<proteinExistence type="predicted"/>
<dbReference type="SUPFAM" id="SSF48317">
    <property type="entry name" value="Acid phosphatase/Vanadium-dependent haloperoxidase"/>
    <property type="match status" value="1"/>
</dbReference>
<name>A0A6P8YWM4_THRPL</name>
<feature type="transmembrane region" description="Helical" evidence="1">
    <location>
        <begin position="80"/>
        <end position="99"/>
    </location>
</feature>
<keyword evidence="1" id="KW-0812">Transmembrane</keyword>
<feature type="domain" description="Phosphatidic acid phosphatase type 2/haloperoxidase" evidence="2">
    <location>
        <begin position="76"/>
        <end position="187"/>
    </location>
</feature>
<dbReference type="OrthoDB" id="10266771at2759"/>
<feature type="transmembrane region" description="Helical" evidence="1">
    <location>
        <begin position="169"/>
        <end position="191"/>
    </location>
</feature>
<keyword evidence="1" id="KW-0472">Membrane</keyword>
<evidence type="ECO:0000259" key="2">
    <source>
        <dbReference type="SMART" id="SM00014"/>
    </source>
</evidence>
<dbReference type="AlphaFoldDB" id="A0A6P8YWM4"/>
<evidence type="ECO:0000313" key="3">
    <source>
        <dbReference type="Proteomes" id="UP000515158"/>
    </source>
</evidence>
<evidence type="ECO:0000313" key="4">
    <source>
        <dbReference type="RefSeq" id="XP_034244528.1"/>
    </source>
</evidence>
<dbReference type="CDD" id="cd03391">
    <property type="entry name" value="PAP2_containing_2_like"/>
    <property type="match status" value="1"/>
</dbReference>
<reference evidence="4" key="1">
    <citation type="submission" date="2025-08" db="UniProtKB">
        <authorList>
            <consortium name="RefSeq"/>
        </authorList>
    </citation>
    <scope>IDENTIFICATION</scope>
    <source>
        <tissue evidence="4">Total insect</tissue>
    </source>
</reference>
<sequence>MADPNDKKRRAPPALRILLDLDVAVTNKFCAAVTRAAPHLLQRKHHKVLEISCHGVPWLVGWVAYMLLTTDPSLYQLQANFLYGLLLDVIAITVIKAFVRRRRPAGNESDMFMTVGPDKFSFPSGHASRAVFISHFFIYYLELSLLALPLVAWSASVCVSRVLLRRHHVFDVICGALLGIVESLFVFYFWLGQDTCLWIISIFTS</sequence>
<accession>A0A6P8YWM4</accession>
<organism evidence="4">
    <name type="scientific">Thrips palmi</name>
    <name type="common">Melon thrips</name>
    <dbReference type="NCBI Taxonomy" id="161013"/>
    <lineage>
        <taxon>Eukaryota</taxon>
        <taxon>Metazoa</taxon>
        <taxon>Ecdysozoa</taxon>
        <taxon>Arthropoda</taxon>
        <taxon>Hexapoda</taxon>
        <taxon>Insecta</taxon>
        <taxon>Pterygota</taxon>
        <taxon>Neoptera</taxon>
        <taxon>Paraneoptera</taxon>
        <taxon>Thysanoptera</taxon>
        <taxon>Terebrantia</taxon>
        <taxon>Thripoidea</taxon>
        <taxon>Thripidae</taxon>
        <taxon>Thrips</taxon>
    </lineage>
</organism>